<dbReference type="EMBL" id="AALEDS010000017">
    <property type="protein sequence ID" value="ECY6545297.1"/>
    <property type="molecule type" value="Genomic_DNA"/>
</dbReference>
<geneLocation type="plasmid" evidence="1">
    <name>pLM-C-273</name>
</geneLocation>
<evidence type="ECO:0000313" key="4">
    <source>
        <dbReference type="EMBL" id="UUJ78766.1"/>
    </source>
</evidence>
<accession>A0A1B2LR00</accession>
<evidence type="ECO:0000313" key="2">
    <source>
        <dbReference type="EMBL" id="EAH4243050.1"/>
    </source>
</evidence>
<sequence>MKQELLKTTTTSNKIIIPLPLTDLNTYINKERGHRQAAAKVKKQMTYICSSYVKLAMQHGVKFPVPCRLKFTWIIPNKRKDPDNIAFAKKFIFDGMMKAGFIENDNLNYIEGFSDYFIVDKDEESRVIVEVEYD</sequence>
<dbReference type="EMBL" id="KX467251">
    <property type="protein sequence ID" value="AOA49268.1"/>
    <property type="molecule type" value="Genomic_DNA"/>
</dbReference>
<dbReference type="Proteomes" id="UP000364988">
    <property type="component" value="Unassembled WGS sequence"/>
</dbReference>
<dbReference type="EMBL" id="CP098507">
    <property type="protein sequence ID" value="UUJ78766.1"/>
    <property type="molecule type" value="Genomic_DNA"/>
</dbReference>
<keyword evidence="1" id="KW-0614">Plasmid</keyword>
<proteinExistence type="predicted"/>
<dbReference type="SUPFAM" id="SSF103084">
    <property type="entry name" value="Holliday junction resolvase RusA"/>
    <property type="match status" value="1"/>
</dbReference>
<name>A0A1B2LR00_LISMN</name>
<dbReference type="Proteomes" id="UP000527632">
    <property type="component" value="Unassembled WGS sequence"/>
</dbReference>
<reference evidence="3 5" key="3">
    <citation type="submission" date="2019-09" db="EMBL/GenBank/DDBJ databases">
        <authorList>
            <consortium name="GenomeTrakr network: Whole genome sequencing for foodborne pathogen traceback"/>
        </authorList>
    </citation>
    <scope>NUCLEOTIDE SEQUENCE [LARGE SCALE GENOMIC DNA]</scope>
    <source>
        <strain evidence="3 5">FLAG-55987</strain>
    </source>
</reference>
<dbReference type="Gene3D" id="3.30.1330.70">
    <property type="entry name" value="Holliday junction resolvase RusA"/>
    <property type="match status" value="1"/>
</dbReference>
<dbReference type="GO" id="GO:0006310">
    <property type="term" value="P:DNA recombination"/>
    <property type="evidence" value="ECO:0007669"/>
    <property type="project" value="InterPro"/>
</dbReference>
<dbReference type="AlphaFoldDB" id="A0A1B2LR00"/>
<dbReference type="GO" id="GO:0006281">
    <property type="term" value="P:DNA repair"/>
    <property type="evidence" value="ECO:0007669"/>
    <property type="project" value="InterPro"/>
</dbReference>
<evidence type="ECO:0000313" key="3">
    <source>
        <dbReference type="EMBL" id="ECY6545297.1"/>
    </source>
</evidence>
<organism evidence="1">
    <name type="scientific">Listeria monocytogenes</name>
    <dbReference type="NCBI Taxonomy" id="1639"/>
    <lineage>
        <taxon>Bacteria</taxon>
        <taxon>Bacillati</taxon>
        <taxon>Bacillota</taxon>
        <taxon>Bacilli</taxon>
        <taxon>Bacillales</taxon>
        <taxon>Listeriaceae</taxon>
        <taxon>Listeria</taxon>
    </lineage>
</organism>
<dbReference type="EMBL" id="AABGUK010000006">
    <property type="protein sequence ID" value="EAH4243050.1"/>
    <property type="molecule type" value="Genomic_DNA"/>
</dbReference>
<evidence type="ECO:0000313" key="1">
    <source>
        <dbReference type="EMBL" id="AOA49268.1"/>
    </source>
</evidence>
<reference evidence="1" key="1">
    <citation type="submission" date="2016-06" db="EMBL/GenBank/DDBJ databases">
        <title>Sequence of Listeria monocytogenes plasmid pLM-C-273 carrying genes related to stress resistance.</title>
        <authorList>
            <person name="Liang L."/>
            <person name="Gnaneshan S."/>
            <person name="Garduno R.A."/>
            <person name="Mallo G.V."/>
        </authorList>
    </citation>
    <scope>NUCLEOTIDE SEQUENCE</scope>
    <source>
        <strain evidence="1">LM-C-273</strain>
        <plasmid evidence="1">pLM-C-273</plasmid>
    </source>
</reference>
<reference evidence="2 6" key="2">
    <citation type="submission" date="2019-04" db="EMBL/GenBank/DDBJ databases">
        <authorList>
            <consortium name="GenomeTrakr: Next Generation Sequencing Network for Food Pathogen Tracability"/>
        </authorList>
    </citation>
    <scope>NUCLEOTIDE SEQUENCE [LARGE SCALE GENOMIC DNA]</scope>
    <source>
        <strain evidence="2 6">LS1344</strain>
    </source>
</reference>
<dbReference type="InterPro" id="IPR036614">
    <property type="entry name" value="RusA-like_sf"/>
</dbReference>
<evidence type="ECO:0000313" key="6">
    <source>
        <dbReference type="Proteomes" id="UP000527632"/>
    </source>
</evidence>
<dbReference type="GO" id="GO:0000287">
    <property type="term" value="F:magnesium ion binding"/>
    <property type="evidence" value="ECO:0007669"/>
    <property type="project" value="InterPro"/>
</dbReference>
<dbReference type="Proteomes" id="UP000193519">
    <property type="component" value="Chromosome"/>
</dbReference>
<reference evidence="4" key="4">
    <citation type="submission" date="2022-06" db="EMBL/GenBank/DDBJ databases">
        <title>Complete genomes of Listeria monocytogenes strains L58-55 and 6179.</title>
        <authorList>
            <person name="Schmitz-Esser S."/>
            <person name="Tibbs-Cortes B.W."/>
        </authorList>
    </citation>
    <scope>NUCLEOTIDE SEQUENCE</scope>
    <source>
        <strain evidence="4">L58-55</strain>
    </source>
</reference>
<evidence type="ECO:0000313" key="5">
    <source>
        <dbReference type="Proteomes" id="UP000364988"/>
    </source>
</evidence>
<gene>
    <name evidence="4" type="ORF">BES38_10385</name>
    <name evidence="2" type="ORF">E5F58_13750</name>
    <name evidence="3" type="ORF">F6436_13225</name>
    <name evidence="1" type="ORF">pLM-C-273_00067</name>
</gene>
<protein>
    <submittedName>
        <fullName evidence="1">Endodeoxyribonuclease RusA</fullName>
    </submittedName>
</protein>
<dbReference type="PATRIC" id="fig|1639.1041.peg.279"/>
<dbReference type="RefSeq" id="WP_031659968.1">
    <property type="nucleotide sequence ID" value="NZ_CP019622.1"/>
</dbReference>